<dbReference type="AlphaFoldDB" id="A0A9P9BTW9"/>
<proteinExistence type="predicted"/>
<feature type="compositionally biased region" description="Gly residues" evidence="1">
    <location>
        <begin position="127"/>
        <end position="139"/>
    </location>
</feature>
<dbReference type="GeneID" id="70182255"/>
<evidence type="ECO:0000313" key="3">
    <source>
        <dbReference type="Proteomes" id="UP000756346"/>
    </source>
</evidence>
<reference evidence="2" key="1">
    <citation type="journal article" date="2021" name="Nat. Commun.">
        <title>Genetic determinants of endophytism in the Arabidopsis root mycobiome.</title>
        <authorList>
            <person name="Mesny F."/>
            <person name="Miyauchi S."/>
            <person name="Thiergart T."/>
            <person name="Pickel B."/>
            <person name="Atanasova L."/>
            <person name="Karlsson M."/>
            <person name="Huettel B."/>
            <person name="Barry K.W."/>
            <person name="Haridas S."/>
            <person name="Chen C."/>
            <person name="Bauer D."/>
            <person name="Andreopoulos W."/>
            <person name="Pangilinan J."/>
            <person name="LaButti K."/>
            <person name="Riley R."/>
            <person name="Lipzen A."/>
            <person name="Clum A."/>
            <person name="Drula E."/>
            <person name="Henrissat B."/>
            <person name="Kohler A."/>
            <person name="Grigoriev I.V."/>
            <person name="Martin F.M."/>
            <person name="Hacquard S."/>
        </authorList>
    </citation>
    <scope>NUCLEOTIDE SEQUENCE</scope>
    <source>
        <strain evidence="2">MPI-CAGE-CH-0230</strain>
    </source>
</reference>
<sequence length="163" mass="17689">MQPSGQPIFRNKDQNKTKQSGCQPFLASNRGGGHGPLQDETIIHEDHVVVPCLTSRSRQTVMTGGERTRVPGPWNWLNMGPRCGCSEGGYRSVRAQLAEAAHASSVVRDEDGWQRSDLCHKDVKGNAGCGRKPGLGQGTATGMSSPQRTSIVGSERQMHPKRQ</sequence>
<evidence type="ECO:0000313" key="2">
    <source>
        <dbReference type="EMBL" id="KAH7037452.1"/>
    </source>
</evidence>
<organism evidence="2 3">
    <name type="scientific">Microdochium trichocladiopsis</name>
    <dbReference type="NCBI Taxonomy" id="1682393"/>
    <lineage>
        <taxon>Eukaryota</taxon>
        <taxon>Fungi</taxon>
        <taxon>Dikarya</taxon>
        <taxon>Ascomycota</taxon>
        <taxon>Pezizomycotina</taxon>
        <taxon>Sordariomycetes</taxon>
        <taxon>Xylariomycetidae</taxon>
        <taxon>Xylariales</taxon>
        <taxon>Microdochiaceae</taxon>
        <taxon>Microdochium</taxon>
    </lineage>
</organism>
<gene>
    <name evidence="2" type="ORF">B0I36DRAFT_314099</name>
</gene>
<dbReference type="EMBL" id="JAGTJQ010000002">
    <property type="protein sequence ID" value="KAH7037452.1"/>
    <property type="molecule type" value="Genomic_DNA"/>
</dbReference>
<feature type="region of interest" description="Disordered" evidence="1">
    <location>
        <begin position="1"/>
        <end position="35"/>
    </location>
</feature>
<protein>
    <submittedName>
        <fullName evidence="2">Uncharacterized protein</fullName>
    </submittedName>
</protein>
<feature type="compositionally biased region" description="Polar residues" evidence="1">
    <location>
        <begin position="140"/>
        <end position="152"/>
    </location>
</feature>
<dbReference type="Proteomes" id="UP000756346">
    <property type="component" value="Unassembled WGS sequence"/>
</dbReference>
<feature type="region of interest" description="Disordered" evidence="1">
    <location>
        <begin position="122"/>
        <end position="163"/>
    </location>
</feature>
<accession>A0A9P9BTW9</accession>
<comment type="caution">
    <text evidence="2">The sequence shown here is derived from an EMBL/GenBank/DDBJ whole genome shotgun (WGS) entry which is preliminary data.</text>
</comment>
<keyword evidence="3" id="KW-1185">Reference proteome</keyword>
<dbReference type="RefSeq" id="XP_046016573.1">
    <property type="nucleotide sequence ID" value="XM_046152709.1"/>
</dbReference>
<name>A0A9P9BTW9_9PEZI</name>
<evidence type="ECO:0000256" key="1">
    <source>
        <dbReference type="SAM" id="MobiDB-lite"/>
    </source>
</evidence>